<dbReference type="HAMAP" id="MF_00198">
    <property type="entry name" value="Spermidine_synth"/>
    <property type="match status" value="1"/>
</dbReference>
<organism evidence="14 15">
    <name type="scientific">Candidatus Falkowbacteria bacterium CG11_big_fil_rev_8_21_14_0_20_39_10</name>
    <dbReference type="NCBI Taxonomy" id="1974570"/>
    <lineage>
        <taxon>Bacteria</taxon>
        <taxon>Candidatus Falkowiibacteriota</taxon>
    </lineage>
</organism>
<evidence type="ECO:0000313" key="14">
    <source>
        <dbReference type="EMBL" id="PIR12692.1"/>
    </source>
</evidence>
<feature type="repeat" description="TPR" evidence="10">
    <location>
        <begin position="1163"/>
        <end position="1196"/>
    </location>
</feature>
<dbReference type="Pfam" id="PF13424">
    <property type="entry name" value="TPR_12"/>
    <property type="match status" value="2"/>
</dbReference>
<dbReference type="SUPFAM" id="SSF103473">
    <property type="entry name" value="MFS general substrate transporter"/>
    <property type="match status" value="1"/>
</dbReference>
<evidence type="ECO:0000256" key="3">
    <source>
        <dbReference type="ARBA" id="ARBA00022692"/>
    </source>
</evidence>
<keyword evidence="7 9" id="KW-0620">Polyamine biosynthesis</keyword>
<dbReference type="Pfam" id="PF13414">
    <property type="entry name" value="TPR_11"/>
    <property type="match status" value="1"/>
</dbReference>
<feature type="transmembrane region" description="Helical" evidence="9">
    <location>
        <begin position="261"/>
        <end position="282"/>
    </location>
</feature>
<comment type="similarity">
    <text evidence="1 9">Belongs to the spermidine/spermine synthase family.</text>
</comment>
<dbReference type="InterPro" id="IPR051685">
    <property type="entry name" value="Ycf3/AcsC/BcsC/TPR_MFPF"/>
</dbReference>
<dbReference type="PROSITE" id="PS50005">
    <property type="entry name" value="TPR"/>
    <property type="match status" value="9"/>
</dbReference>
<feature type="repeat" description="TPR" evidence="10">
    <location>
        <begin position="993"/>
        <end position="1026"/>
    </location>
</feature>
<dbReference type="InterPro" id="IPR011990">
    <property type="entry name" value="TPR-like_helical_dom_sf"/>
</dbReference>
<evidence type="ECO:0000256" key="6">
    <source>
        <dbReference type="ARBA" id="ARBA00022989"/>
    </source>
</evidence>
<dbReference type="UniPathway" id="UPA00248">
    <property type="reaction ID" value="UER00314"/>
</dbReference>
<comment type="caution">
    <text evidence="14">The sequence shown here is derived from an EMBL/GenBank/DDBJ whole genome shotgun (WGS) entry which is preliminary data.</text>
</comment>
<dbReference type="InterPro" id="IPR036259">
    <property type="entry name" value="MFS_trans_sf"/>
</dbReference>
<evidence type="ECO:0000256" key="2">
    <source>
        <dbReference type="ARBA" id="ARBA00022679"/>
    </source>
</evidence>
<gene>
    <name evidence="9" type="primary">speE</name>
    <name evidence="14" type="ORF">COV49_04580</name>
</gene>
<dbReference type="Proteomes" id="UP000230869">
    <property type="component" value="Unassembled WGS sequence"/>
</dbReference>
<feature type="repeat" description="TPR" evidence="10">
    <location>
        <begin position="959"/>
        <end position="992"/>
    </location>
</feature>
<keyword evidence="5 10" id="KW-0802">TPR repeat</keyword>
<evidence type="ECO:0000259" key="13">
    <source>
        <dbReference type="PROSITE" id="PS51006"/>
    </source>
</evidence>
<feature type="transmembrane region" description="Helical" evidence="9">
    <location>
        <begin position="204"/>
        <end position="224"/>
    </location>
</feature>
<evidence type="ECO:0000256" key="5">
    <source>
        <dbReference type="ARBA" id="ARBA00022803"/>
    </source>
</evidence>
<dbReference type="InterPro" id="IPR029063">
    <property type="entry name" value="SAM-dependent_MTases_sf"/>
</dbReference>
<dbReference type="InterPro" id="IPR001045">
    <property type="entry name" value="Spermi_synthase"/>
</dbReference>
<sequence length="1276" mass="140494">MKKHQAKVRTLIQRDLGIGIVALVLTCFFLSGLTGLIYEILWMRMIIKVVGTAPFAVSIVLTVFMGGLGLGSFLAGRMIDQVQTSQRLLRIYALLELAIGACGILLPSLIRAVEPIHSLLYNHLFHHFLLFNFLTLIGCILLFFVPAMCMGATLPVLCRFYIFKLGHLGTRAGRLYALNTIGAAGGSILCGFWLLNAWGVTGTLIFAVLLNGLIGLACLLASYYNPTGLFKMATGEPILNDTTQVSTLPDPAQTSPLPPEAVGALIIFTVSGFCAMAYEVIWTRLLGLIIGPTTYSFTIVLATFIVGLALGSLIFGRLADRIKNPLWLLVLIQLGAGFAVLGASQIMGNSQFFFAKLIYIFKNQFVELSLVKAGVLFGLMLGPTLCLGATFPLVGKIYSRSAAFVGKSLGFAYAYNTLGAVLGSFMAGFMLIPYLGKEHSLRLVIGIQLLTAVLVGAYLLRKTKATKARWIVLGMALLVGLIFCLNYPFWNRQQLSIGRYQRFEELDSQIKNTSWLKSLWQGSELLAQYQTNTELVYYGDGIGGFTTVFKETDALGTAHFVLANSGKPDASSRADMPTQTLATHLPLLFHPNPKSVMVLGLASGVTAGEVLYYPIEQLDVIEISEQVIAASNFFKPWNNNVLTDPRTKLILQDGRTHIALTDQNYDVIISEPSNPWMAGLANLFTEDFFLLAKNRLNPDGIFVQFFHSYQMDWSTFALAGRTFEKVFPNSILVTTSLGGNDFLMVGFNGKDRLSVNNAEKNIVYAQKSKNITLSDPKVLYRLIVSEDLKTLFGPGPVHSDNQPRLEFAAPKQMYTDDPSIENTIRSQKWLSQETKNILKETENVGSQIAFAAYTLSVYQPFENMVDLSGATPAQKEQFFYIIENYCARSLINDYSIFTNQELKKSCLDLQTEHLQQNINLVPNQAPVYNSLGNAYFAGKEFFEAIKLYQKSLLINPDSIATRNALGMAYWKAGLPDEAVAEYNQVLAIDPGQAEANTNLGNIYLEKGEFDQAISLLKKALESKPGLAAIHYNLGIAYFSQGKLNEAIAEYKKAVALRPNYVEAINNLGRTYAATGNLNDAVTAFHRVLAVKPDYAEANNNLGSALGIEGLWDESIAAFERAVTLKPDYAEAYNSLGAAYSINGRVDDAIGAFEQAVSVKPDYAEAYNNLGGAYAIKGRLNDAITALEQAANIRPDYAEVYNNLGKAYGLKGRWDDAIGAFEEAIALKPDYGPAHYGLAQYYYLKKNYKLSLWHNDKALKLGMQADPKLQELLEPYR</sequence>
<feature type="repeat" description="TPR" evidence="10">
    <location>
        <begin position="1197"/>
        <end position="1230"/>
    </location>
</feature>
<dbReference type="Gene3D" id="1.25.40.10">
    <property type="entry name" value="Tetratricopeptide repeat domain"/>
    <property type="match status" value="4"/>
</dbReference>
<dbReference type="InterPro" id="IPR006597">
    <property type="entry name" value="Sel1-like"/>
</dbReference>
<keyword evidence="6 9" id="KW-1133">Transmembrane helix</keyword>
<dbReference type="EC" id="2.5.1.16" evidence="9"/>
<dbReference type="InterPro" id="IPR019734">
    <property type="entry name" value="TPR_rpt"/>
</dbReference>
<dbReference type="AlphaFoldDB" id="A0A2M6K7V4"/>
<feature type="transmembrane region" description="Helical" evidence="9">
    <location>
        <begin position="175"/>
        <end position="198"/>
    </location>
</feature>
<feature type="repeat" description="TPR" evidence="10">
    <location>
        <begin position="1061"/>
        <end position="1094"/>
    </location>
</feature>
<comment type="caution">
    <text evidence="9">Lacks the conserved Asp active site.</text>
</comment>
<evidence type="ECO:0000256" key="1">
    <source>
        <dbReference type="ARBA" id="ARBA00007867"/>
    </source>
</evidence>
<feature type="binding site" evidence="9">
    <location>
        <begin position="653"/>
        <end position="654"/>
    </location>
    <ligand>
        <name>S-methyl-5'-thioadenosine</name>
        <dbReference type="ChEBI" id="CHEBI:17509"/>
    </ligand>
</feature>
<protein>
    <recommendedName>
        <fullName evidence="9">Polyamine aminopropyltransferase</fullName>
    </recommendedName>
    <alternativeName>
        <fullName evidence="9">Putrescine aminopropyltransferase</fullName>
        <shortName evidence="9">PAPT</shortName>
    </alternativeName>
    <alternativeName>
        <fullName evidence="9">Spermidine synthase</fullName>
        <shortName evidence="9">SPDS</shortName>
        <shortName evidence="9">SPDSY</shortName>
        <ecNumber evidence="9">2.5.1.16</ecNumber>
    </alternativeName>
</protein>
<feature type="transmembrane region" description="Helical" evidence="9">
    <location>
        <begin position="412"/>
        <end position="435"/>
    </location>
</feature>
<feature type="transmembrane region" description="Helical" evidence="9">
    <location>
        <begin position="368"/>
        <end position="391"/>
    </location>
</feature>
<keyword evidence="9" id="KW-1003">Cell membrane</keyword>
<dbReference type="SMART" id="SM00671">
    <property type="entry name" value="SEL1"/>
    <property type="match status" value="4"/>
</dbReference>
<dbReference type="PROSITE" id="PS50293">
    <property type="entry name" value="TPR_REGION"/>
    <property type="match status" value="7"/>
</dbReference>
<dbReference type="PANTHER" id="PTHR44943">
    <property type="entry name" value="CELLULOSE SYNTHASE OPERON PROTEIN C"/>
    <property type="match status" value="1"/>
</dbReference>
<feature type="repeat" description="TPR" evidence="10">
    <location>
        <begin position="1129"/>
        <end position="1162"/>
    </location>
</feature>
<dbReference type="GO" id="GO:0022857">
    <property type="term" value="F:transmembrane transporter activity"/>
    <property type="evidence" value="ECO:0007669"/>
    <property type="project" value="InterPro"/>
</dbReference>
<dbReference type="GO" id="GO:0004766">
    <property type="term" value="F:spermidine synthase activity"/>
    <property type="evidence" value="ECO:0007669"/>
    <property type="project" value="UniProtKB-UniRule"/>
</dbReference>
<dbReference type="Pfam" id="PF07719">
    <property type="entry name" value="TPR_2"/>
    <property type="match status" value="1"/>
</dbReference>
<evidence type="ECO:0000256" key="9">
    <source>
        <dbReference type="HAMAP-Rule" id="MF_00198"/>
    </source>
</evidence>
<feature type="repeat" description="TPR" evidence="10">
    <location>
        <begin position="925"/>
        <end position="958"/>
    </location>
</feature>
<dbReference type="InterPro" id="IPR030374">
    <property type="entry name" value="PABS"/>
</dbReference>
<evidence type="ECO:0000256" key="10">
    <source>
        <dbReference type="PROSITE-ProRule" id="PRU00339"/>
    </source>
</evidence>
<feature type="transmembrane region" description="Helical" evidence="9">
    <location>
        <begin position="20"/>
        <end position="43"/>
    </location>
</feature>
<feature type="transmembrane region" description="Helical" evidence="9">
    <location>
        <begin position="327"/>
        <end position="348"/>
    </location>
</feature>
<dbReference type="Pfam" id="PF01564">
    <property type="entry name" value="Spermine_synth"/>
    <property type="match status" value="1"/>
</dbReference>
<feature type="repeat" description="TPR" evidence="10">
    <location>
        <begin position="1095"/>
        <end position="1128"/>
    </location>
</feature>
<dbReference type="Pfam" id="PF14559">
    <property type="entry name" value="TPR_19"/>
    <property type="match status" value="1"/>
</dbReference>
<dbReference type="SUPFAM" id="SSF48452">
    <property type="entry name" value="TPR-like"/>
    <property type="match status" value="1"/>
</dbReference>
<evidence type="ECO:0000256" key="8">
    <source>
        <dbReference type="ARBA" id="ARBA00023136"/>
    </source>
</evidence>
<dbReference type="PROSITE" id="PS51006">
    <property type="entry name" value="PABS_2"/>
    <property type="match status" value="1"/>
</dbReference>
<feature type="repeat" description="TPR" evidence="10">
    <location>
        <begin position="1027"/>
        <end position="1060"/>
    </location>
</feature>
<dbReference type="SMART" id="SM00028">
    <property type="entry name" value="TPR"/>
    <property type="match status" value="10"/>
</dbReference>
<dbReference type="SUPFAM" id="SSF53335">
    <property type="entry name" value="S-adenosyl-L-methionine-dependent methyltransferases"/>
    <property type="match status" value="1"/>
</dbReference>
<dbReference type="InterPro" id="IPR013105">
    <property type="entry name" value="TPR_2"/>
</dbReference>
<keyword evidence="4" id="KW-0677">Repeat</keyword>
<accession>A0A2M6K7V4</accession>
<keyword evidence="8 9" id="KW-0472">Membrane</keyword>
<dbReference type="PANTHER" id="PTHR44943:SF8">
    <property type="entry name" value="TPR REPEAT-CONTAINING PROTEIN MJ0263"/>
    <property type="match status" value="1"/>
</dbReference>
<comment type="subcellular location">
    <subcellularLocation>
        <location evidence="9">Cell membrane</location>
        <topology evidence="9">Multi-pass membrane protein</topology>
    </subcellularLocation>
</comment>
<dbReference type="GO" id="GO:0008295">
    <property type="term" value="P:spermidine biosynthetic process"/>
    <property type="evidence" value="ECO:0007669"/>
    <property type="project" value="UniProtKB-UniRule"/>
</dbReference>
<feature type="transmembrane region" description="Helical" evidence="9">
    <location>
        <begin position="130"/>
        <end position="163"/>
    </location>
</feature>
<feature type="transmembrane region" description="Helical" evidence="9">
    <location>
        <begin position="88"/>
        <end position="110"/>
    </location>
</feature>
<comment type="pathway">
    <text evidence="9">Amine and polyamine biosynthesis; spermidine biosynthesis; spermidine from putrescine: step 1/1.</text>
</comment>
<evidence type="ECO:0000256" key="7">
    <source>
        <dbReference type="ARBA" id="ARBA00023115"/>
    </source>
</evidence>
<comment type="subunit">
    <text evidence="9">Homodimer or homotetramer.</text>
</comment>
<comment type="caution">
    <text evidence="9 11">Lacks conserved residue(s) required for the propagation of feature annotation.</text>
</comment>
<dbReference type="EMBL" id="PCWW01000075">
    <property type="protein sequence ID" value="PIR12692.1"/>
    <property type="molecule type" value="Genomic_DNA"/>
</dbReference>
<evidence type="ECO:0000313" key="15">
    <source>
        <dbReference type="Proteomes" id="UP000230869"/>
    </source>
</evidence>
<evidence type="ECO:0000256" key="4">
    <source>
        <dbReference type="ARBA" id="ARBA00022737"/>
    </source>
</evidence>
<dbReference type="Gene3D" id="3.40.50.150">
    <property type="entry name" value="Vaccinia Virus protein VP39"/>
    <property type="match status" value="1"/>
</dbReference>
<comment type="catalytic activity">
    <reaction evidence="9">
        <text>S-adenosyl 3-(methylsulfanyl)propylamine + putrescine = S-methyl-5'-thioadenosine + spermidine + H(+)</text>
        <dbReference type="Rhea" id="RHEA:12721"/>
        <dbReference type="ChEBI" id="CHEBI:15378"/>
        <dbReference type="ChEBI" id="CHEBI:17509"/>
        <dbReference type="ChEBI" id="CHEBI:57443"/>
        <dbReference type="ChEBI" id="CHEBI:57834"/>
        <dbReference type="ChEBI" id="CHEBI:326268"/>
        <dbReference type="EC" id="2.5.1.16"/>
    </reaction>
</comment>
<name>A0A2M6K7V4_9BACT</name>
<feature type="domain" description="PABS" evidence="13">
    <location>
        <begin position="513"/>
        <end position="767"/>
    </location>
</feature>
<dbReference type="CDD" id="cd02440">
    <property type="entry name" value="AdoMet_MTases"/>
    <property type="match status" value="1"/>
</dbReference>
<dbReference type="PROSITE" id="PS50850">
    <property type="entry name" value="MFS"/>
    <property type="match status" value="1"/>
</dbReference>
<dbReference type="GO" id="GO:0005886">
    <property type="term" value="C:plasma membrane"/>
    <property type="evidence" value="ECO:0007669"/>
    <property type="project" value="UniProtKB-SubCell"/>
</dbReference>
<feature type="transmembrane region" description="Helical" evidence="9">
    <location>
        <begin position="55"/>
        <end position="76"/>
    </location>
</feature>
<feature type="transmembrane region" description="Helical" evidence="9">
    <location>
        <begin position="294"/>
        <end position="315"/>
    </location>
</feature>
<keyword evidence="3 9" id="KW-0812">Transmembrane</keyword>
<keyword evidence="2 9" id="KW-0808">Transferase</keyword>
<evidence type="ECO:0000256" key="11">
    <source>
        <dbReference type="PROSITE-ProRule" id="PRU00354"/>
    </source>
</evidence>
<feature type="binding site" evidence="9">
    <location>
        <position position="622"/>
    </location>
    <ligand>
        <name>S-methyl-5'-thioadenosine</name>
        <dbReference type="ChEBI" id="CHEBI:17509"/>
    </ligand>
</feature>
<dbReference type="NCBIfam" id="NF037959">
    <property type="entry name" value="MFS_SpdSyn"/>
    <property type="match status" value="2"/>
</dbReference>
<reference evidence="14 15" key="1">
    <citation type="submission" date="2017-09" db="EMBL/GenBank/DDBJ databases">
        <title>Depth-based differentiation of microbial function through sediment-hosted aquifers and enrichment of novel symbionts in the deep terrestrial subsurface.</title>
        <authorList>
            <person name="Probst A.J."/>
            <person name="Ladd B."/>
            <person name="Jarett J.K."/>
            <person name="Geller-Mcgrath D.E."/>
            <person name="Sieber C.M."/>
            <person name="Emerson J.B."/>
            <person name="Anantharaman K."/>
            <person name="Thomas B.C."/>
            <person name="Malmstrom R."/>
            <person name="Stieglmeier M."/>
            <person name="Klingl A."/>
            <person name="Woyke T."/>
            <person name="Ryan C.M."/>
            <person name="Banfield J.F."/>
        </authorList>
    </citation>
    <scope>NUCLEOTIDE SEQUENCE [LARGE SCALE GENOMIC DNA]</scope>
    <source>
        <strain evidence="14">CG11_big_fil_rev_8_21_14_0_20_39_10</strain>
    </source>
</reference>
<feature type="transmembrane region" description="Helical" evidence="9">
    <location>
        <begin position="472"/>
        <end position="490"/>
    </location>
</feature>
<feature type="transmembrane region" description="Helical" evidence="9">
    <location>
        <begin position="441"/>
        <end position="460"/>
    </location>
</feature>
<comment type="function">
    <text evidence="9">Catalyzes the irreversible transfer of a propylamine group from the amino donor S-adenosylmethioninamine (decarboxy-AdoMet) to putrescine (1,4-diaminobutane) to yield spermidine.</text>
</comment>
<proteinExistence type="inferred from homology"/>
<feature type="domain" description="Major facilitator superfamily (MFS) profile" evidence="12">
    <location>
        <begin position="20"/>
        <end position="464"/>
    </location>
</feature>
<keyword evidence="9" id="KW-0745">Spermidine biosynthesis</keyword>
<evidence type="ECO:0000259" key="12">
    <source>
        <dbReference type="PROSITE" id="PS50850"/>
    </source>
</evidence>
<dbReference type="InterPro" id="IPR020846">
    <property type="entry name" value="MFS_dom"/>
</dbReference>